<dbReference type="GeneID" id="55563603"/>
<protein>
    <submittedName>
        <fullName evidence="3">D-inositol-3-phosphate glycosyltransferase</fullName>
        <ecNumber evidence="3">2.4.1.250</ecNumber>
    </submittedName>
</protein>
<dbReference type="InterPro" id="IPR001296">
    <property type="entry name" value="Glyco_trans_1"/>
</dbReference>
<comment type="caution">
    <text evidence="3">The sequence shown here is derived from an EMBL/GenBank/DDBJ whole genome shotgun (WGS) entry which is preliminary data.</text>
</comment>
<dbReference type="GO" id="GO:0102710">
    <property type="term" value="F:D-inositol-3-phosphate glycosyltransferase activity"/>
    <property type="evidence" value="ECO:0007669"/>
    <property type="project" value="UniProtKB-EC"/>
</dbReference>
<keyword evidence="1 3" id="KW-0808">Transferase</keyword>
<reference evidence="3 4" key="1">
    <citation type="submission" date="2020-04" db="EMBL/GenBank/DDBJ databases">
        <authorList>
            <person name="De Canck E."/>
        </authorList>
    </citation>
    <scope>NUCLEOTIDE SEQUENCE [LARGE SCALE GENOMIC DNA]</scope>
    <source>
        <strain evidence="3 4">LMG 7053</strain>
    </source>
</reference>
<dbReference type="PANTHER" id="PTHR46401:SF2">
    <property type="entry name" value="GLYCOSYLTRANSFERASE WBBK-RELATED"/>
    <property type="match status" value="1"/>
</dbReference>
<dbReference type="Proteomes" id="UP000494161">
    <property type="component" value="Unassembled WGS sequence"/>
</dbReference>
<organism evidence="3 4">
    <name type="scientific">Achromobacter ruhlandii</name>
    <dbReference type="NCBI Taxonomy" id="72557"/>
    <lineage>
        <taxon>Bacteria</taxon>
        <taxon>Pseudomonadati</taxon>
        <taxon>Pseudomonadota</taxon>
        <taxon>Betaproteobacteria</taxon>
        <taxon>Burkholderiales</taxon>
        <taxon>Alcaligenaceae</taxon>
        <taxon>Achromobacter</taxon>
    </lineage>
</organism>
<accession>A0ABM8LS76</accession>
<dbReference type="EMBL" id="CADILJ010000012">
    <property type="protein sequence ID" value="CAB3945685.1"/>
    <property type="molecule type" value="Genomic_DNA"/>
</dbReference>
<dbReference type="Pfam" id="PF00534">
    <property type="entry name" value="Glycos_transf_1"/>
    <property type="match status" value="1"/>
</dbReference>
<keyword evidence="3" id="KW-0328">Glycosyltransferase</keyword>
<evidence type="ECO:0000256" key="1">
    <source>
        <dbReference type="ARBA" id="ARBA00022679"/>
    </source>
</evidence>
<dbReference type="PANTHER" id="PTHR46401">
    <property type="entry name" value="GLYCOSYLTRANSFERASE WBBK-RELATED"/>
    <property type="match status" value="1"/>
</dbReference>
<keyword evidence="4" id="KW-1185">Reference proteome</keyword>
<feature type="domain" description="Glycosyl transferase family 1" evidence="2">
    <location>
        <begin position="209"/>
        <end position="303"/>
    </location>
</feature>
<dbReference type="SUPFAM" id="SSF53756">
    <property type="entry name" value="UDP-Glycosyltransferase/glycogen phosphorylase"/>
    <property type="match status" value="1"/>
</dbReference>
<dbReference type="CDD" id="cd03801">
    <property type="entry name" value="GT4_PimA-like"/>
    <property type="match status" value="1"/>
</dbReference>
<sequence>MKIGYIVPSCSVSGGMAVICQHANRLLKRGHEVVLLSIVDIRPMDWFPHQQVPIHDAASWDGDLDVVVATGWSTAFWLPRLAARVKCYFVQSDETRFHPDDSRWQHLTALTYYFGAHYLTEARWIRTWLKNSFGHDAELVPNGLDAEIFGPATPLEPKGKKPRILLEGAIGLPYKGMREAFEAVQDIHAEVWCVSSYGEPEPHWHCDRFFEHVPMQDMRKIYSSCDILLKLSRVEGFFGPPMEMMACGGVAVVGRVTGYDEYIVEEQNALVVDALDISAARAAVQRLIDDEALRNRLIAAGAQTAREWDWESSIDTLEAYYSKLVSDPKNWYDNSLRPKYDRSITFAYDMMSRGILPEDIAPATSGEAPKMVAPHVQRVAVYMANSTAFKYFADLLRFGYRGYKKCRGIAGRVKRRLKHP</sequence>
<dbReference type="EC" id="2.4.1.250" evidence="3"/>
<proteinExistence type="predicted"/>
<name>A0ABM8LS76_9BURK</name>
<dbReference type="Gene3D" id="3.40.50.11090">
    <property type="match status" value="1"/>
</dbReference>
<evidence type="ECO:0000313" key="3">
    <source>
        <dbReference type="EMBL" id="CAB3945685.1"/>
    </source>
</evidence>
<dbReference type="RefSeq" id="WP_049077111.1">
    <property type="nucleotide sequence ID" value="NZ_CADILJ010000012.1"/>
</dbReference>
<dbReference type="Gene3D" id="3.40.50.2000">
    <property type="entry name" value="Glycogen Phosphorylase B"/>
    <property type="match status" value="1"/>
</dbReference>
<evidence type="ECO:0000259" key="2">
    <source>
        <dbReference type="Pfam" id="PF00534"/>
    </source>
</evidence>
<evidence type="ECO:0000313" key="4">
    <source>
        <dbReference type="Proteomes" id="UP000494161"/>
    </source>
</evidence>
<gene>
    <name evidence="3" type="primary">mshA_3</name>
    <name evidence="3" type="ORF">LMG7053_01947</name>
</gene>